<comment type="caution">
    <text evidence="3">The sequence shown here is derived from an EMBL/GenBank/DDBJ whole genome shotgun (WGS) entry which is preliminary data.</text>
</comment>
<evidence type="ECO:0000313" key="4">
    <source>
        <dbReference type="Proteomes" id="UP000603545"/>
    </source>
</evidence>
<dbReference type="AlphaFoldDB" id="A0A8J6N3H3"/>
<comment type="similarity">
    <text evidence="1">Belongs to the NAD(P)-dependent epimerase/dehydratase family.</text>
</comment>
<evidence type="ECO:0000313" key="3">
    <source>
        <dbReference type="EMBL" id="MBC8198439.1"/>
    </source>
</evidence>
<dbReference type="InterPro" id="IPR001509">
    <property type="entry name" value="Epimerase_deHydtase"/>
</dbReference>
<organism evidence="3 4">
    <name type="scientific">Candidatus Desulfaltia bathyphila</name>
    <dbReference type="NCBI Taxonomy" id="2841697"/>
    <lineage>
        <taxon>Bacteria</taxon>
        <taxon>Pseudomonadati</taxon>
        <taxon>Thermodesulfobacteriota</taxon>
        <taxon>Desulfobacteria</taxon>
        <taxon>Desulfobacterales</taxon>
        <taxon>Desulfobacterales incertae sedis</taxon>
        <taxon>Candidatus Desulfaltia</taxon>
    </lineage>
</organism>
<dbReference type="PANTHER" id="PTHR43000">
    <property type="entry name" value="DTDP-D-GLUCOSE 4,6-DEHYDRATASE-RELATED"/>
    <property type="match status" value="1"/>
</dbReference>
<evidence type="ECO:0000256" key="1">
    <source>
        <dbReference type="ARBA" id="ARBA00007637"/>
    </source>
</evidence>
<gene>
    <name evidence="3" type="ORF">H8E80_00105</name>
</gene>
<dbReference type="Gene3D" id="3.90.25.10">
    <property type="entry name" value="UDP-galactose 4-epimerase, domain 1"/>
    <property type="match status" value="1"/>
</dbReference>
<dbReference type="Pfam" id="PF01370">
    <property type="entry name" value="Epimerase"/>
    <property type="match status" value="1"/>
</dbReference>
<protein>
    <submittedName>
        <fullName evidence="3">NAD-dependent epimerase/dehydratase family protein</fullName>
    </submittedName>
</protein>
<proteinExistence type="inferred from homology"/>
<sequence>MSGGNEKRIQWVNEYLVKLGLDPELTGYYKGRNVLVTGGAGAIGSNLIIALSELVGSGGKVIILDNLSSIKEKKPWNVVPLDNIIFIEGDVRSDIDLKRVFKEDVSVVFHLAAFFANQNSVDYPEISAEVDVIGLIKLLEYSRLARVEKFVYASSGCAIYGSYPQLPLKEDFISMHLTTPYQINKMTGEMYCNFYAHHYDMQTVNCRFFNSYGPGEVPGQYRNVIPNFIYWAMKGRSLPITGTGEETRDFAYVLDLVQGLLKSGFYQEAAGENFNLAAGREISILDMAKLVNETTGNKADLIYKPKRKWDTKPRLLASIEKAQKLINYRPMVEFKDGFMKNIEWFRDNWEIIEHMSDFPPGMSSAVRNEKNR</sequence>
<dbReference type="InterPro" id="IPR036291">
    <property type="entry name" value="NAD(P)-bd_dom_sf"/>
</dbReference>
<evidence type="ECO:0000259" key="2">
    <source>
        <dbReference type="Pfam" id="PF01370"/>
    </source>
</evidence>
<dbReference type="EMBL" id="JACNLL010000005">
    <property type="protein sequence ID" value="MBC8198439.1"/>
    <property type="molecule type" value="Genomic_DNA"/>
</dbReference>
<reference evidence="3 4" key="1">
    <citation type="submission" date="2020-08" db="EMBL/GenBank/DDBJ databases">
        <title>Bridging the membrane lipid divide: bacteria of the FCB group superphylum have the potential to synthesize archaeal ether lipids.</title>
        <authorList>
            <person name="Villanueva L."/>
            <person name="Von Meijenfeldt F.A.B."/>
            <person name="Westbye A.B."/>
            <person name="Yadav S."/>
            <person name="Hopmans E.C."/>
            <person name="Dutilh B.E."/>
            <person name="Sinninghe Damste J.S."/>
        </authorList>
    </citation>
    <scope>NUCLEOTIDE SEQUENCE [LARGE SCALE GENOMIC DNA]</scope>
    <source>
        <strain evidence="3">NIOZ-UU82</strain>
    </source>
</reference>
<feature type="domain" description="NAD-dependent epimerase/dehydratase" evidence="2">
    <location>
        <begin position="34"/>
        <end position="275"/>
    </location>
</feature>
<dbReference type="Gene3D" id="3.40.50.720">
    <property type="entry name" value="NAD(P)-binding Rossmann-like Domain"/>
    <property type="match status" value="1"/>
</dbReference>
<dbReference type="SUPFAM" id="SSF51735">
    <property type="entry name" value="NAD(P)-binding Rossmann-fold domains"/>
    <property type="match status" value="1"/>
</dbReference>
<accession>A0A8J6N3H3</accession>
<dbReference type="Proteomes" id="UP000603545">
    <property type="component" value="Unassembled WGS sequence"/>
</dbReference>
<name>A0A8J6N3H3_9BACT</name>